<dbReference type="PROSITE" id="PS50048">
    <property type="entry name" value="ZN2_CY6_FUNGAL_2"/>
    <property type="match status" value="1"/>
</dbReference>
<protein>
    <recommendedName>
        <fullName evidence="7">Zn(2)-C6 fungal-type domain-containing protein</fullName>
    </recommendedName>
</protein>
<dbReference type="InterPro" id="IPR007219">
    <property type="entry name" value="XnlR_reg_dom"/>
</dbReference>
<comment type="caution">
    <text evidence="8">The sequence shown here is derived from an EMBL/GenBank/DDBJ whole genome shotgun (WGS) entry which is preliminary data.</text>
</comment>
<dbReference type="InterPro" id="IPR036864">
    <property type="entry name" value="Zn2-C6_fun-type_DNA-bd_sf"/>
</dbReference>
<evidence type="ECO:0000313" key="9">
    <source>
        <dbReference type="Proteomes" id="UP001583193"/>
    </source>
</evidence>
<proteinExistence type="predicted"/>
<feature type="compositionally biased region" description="Polar residues" evidence="6">
    <location>
        <begin position="111"/>
        <end position="128"/>
    </location>
</feature>
<feature type="region of interest" description="Disordered" evidence="6">
    <location>
        <begin position="760"/>
        <end position="808"/>
    </location>
</feature>
<dbReference type="SMART" id="SM00066">
    <property type="entry name" value="GAL4"/>
    <property type="match status" value="1"/>
</dbReference>
<feature type="compositionally biased region" description="Polar residues" evidence="6">
    <location>
        <begin position="770"/>
        <end position="799"/>
    </location>
</feature>
<keyword evidence="5" id="KW-0539">Nucleus</keyword>
<feature type="compositionally biased region" description="Polar residues" evidence="6">
    <location>
        <begin position="918"/>
        <end position="936"/>
    </location>
</feature>
<dbReference type="CDD" id="cd12148">
    <property type="entry name" value="fungal_TF_MHR"/>
    <property type="match status" value="1"/>
</dbReference>
<evidence type="ECO:0000256" key="5">
    <source>
        <dbReference type="ARBA" id="ARBA00023242"/>
    </source>
</evidence>
<feature type="compositionally biased region" description="Polar residues" evidence="6">
    <location>
        <begin position="86"/>
        <end position="99"/>
    </location>
</feature>
<dbReference type="PROSITE" id="PS00463">
    <property type="entry name" value="ZN2_CY6_FUNGAL_1"/>
    <property type="match status" value="1"/>
</dbReference>
<name>A0ABR3XM59_9EURO</name>
<accession>A0ABR3XM59</accession>
<evidence type="ECO:0000256" key="2">
    <source>
        <dbReference type="ARBA" id="ARBA00023015"/>
    </source>
</evidence>
<evidence type="ECO:0000256" key="4">
    <source>
        <dbReference type="ARBA" id="ARBA00023163"/>
    </source>
</evidence>
<evidence type="ECO:0000256" key="3">
    <source>
        <dbReference type="ARBA" id="ARBA00023125"/>
    </source>
</evidence>
<dbReference type="SMART" id="SM00906">
    <property type="entry name" value="Fungal_trans"/>
    <property type="match status" value="1"/>
</dbReference>
<keyword evidence="3" id="KW-0238">DNA-binding</keyword>
<sequence length="1049" mass="114910">MSPPSPAKKNGSSNISQPRQIRFVSTDGQPQTKRRRVTAACRTCRKRKIRCSGEQPANQVCKTCSDYGHTCLGYNDPPSQPPADGPSQSAGQQAPTSHPETTKTRPRARSHSPSALKQTAQSSGQDKSPSLPEPAESRSVPLTKDVLPPASKDLDQPERDSPESTADRTSVSSSNRTHVPYFRYFGPTAIVPGFKQMVVRVRESRKSNPSMSSDSLSPLVSSNVGAPDTSLAAALADIRDSNTIPFYDRDDNLPVSNLVIHLCELFFVHLGCSFQFLQRDRFLRDLKEKKIDTILVDAVCALAARFSPHPLLSPPRARSIDGAEPENDVKKSDHGQPFAHRAMMALVDALSCPTLSVVQACLLLAYEEFGSNRDSGLWMYLGISIRMAQDLGLQKLQGLKHKYGRTGLTPKAIKTGQAGKLSEEQYDCPDPPEKPPARDPATTDERARERERVDTFWSIFFLDRVISSGTGRPVTLRDEDIELYFPLQSECVLSNGWPAPFPPLMRIIHLYGRVTDLINAIQEVNHVTPDTLKRLAGMESDLTGIYQRLSPRLHFNAVNFQTYVRAEEGTNFILLHFWFHTLIVLLHQPTLLNSFGGRIQQLYPNSRELSMSSAKTIADILSFSELIDAKSFIGNPFTSQPMYIAACAFLMESAYYSLPPSKSGSSSVEPLLANQTGSFLTPSIEVPHGPERRVNSKHSLLASAAKENYQRCYKALKSLETYWEGTRYILTVLDQKAKGIGDPQLYTAEEMDGAGDIISLAPTGWRKTGTRQSSMEPATRQGNYPSASGQEGDGTSETAGSPRFDPSQAIGWALTGATNSSQPNLSLLYQMPSGQANTLPAQTNYGPQYNNNYPAVSLQPQVPQGGSRLGADNLPAYPSTNPPRSSTLPADGRKYPPTTEGVTTSDADLLLGLNTSYAQSPSRVSRNPPATYSQNLEAPGVGVSSSFHYTPTSGSGGADHTPPQTNVNDHLSPGANAQIGDMMIGTQDIDMNTLHNQEAFPFSFNGELLPWLEYLPQDVLSYFGDHQTYSPLMSPQDNANTPNQRPQQR</sequence>
<dbReference type="Gene3D" id="4.10.240.10">
    <property type="entry name" value="Zn(2)-C6 fungal-type DNA-binding domain"/>
    <property type="match status" value="1"/>
</dbReference>
<feature type="domain" description="Zn(2)-C6 fungal-type" evidence="7">
    <location>
        <begin position="40"/>
        <end position="71"/>
    </location>
</feature>
<dbReference type="CDD" id="cd00067">
    <property type="entry name" value="GAL4"/>
    <property type="match status" value="1"/>
</dbReference>
<feature type="compositionally biased region" description="Polar residues" evidence="6">
    <location>
        <begin position="878"/>
        <end position="888"/>
    </location>
</feature>
<dbReference type="InterPro" id="IPR001138">
    <property type="entry name" value="Zn2Cys6_DnaBD"/>
</dbReference>
<dbReference type="EMBL" id="JAVDPF010000015">
    <property type="protein sequence ID" value="KAL1876733.1"/>
    <property type="molecule type" value="Genomic_DNA"/>
</dbReference>
<feature type="compositionally biased region" description="Polar residues" evidence="6">
    <location>
        <begin position="944"/>
        <end position="953"/>
    </location>
</feature>
<dbReference type="Pfam" id="PF00172">
    <property type="entry name" value="Zn_clus"/>
    <property type="match status" value="1"/>
</dbReference>
<feature type="compositionally biased region" description="Polar residues" evidence="6">
    <location>
        <begin position="838"/>
        <end position="864"/>
    </location>
</feature>
<feature type="region of interest" description="Disordered" evidence="6">
    <location>
        <begin position="838"/>
        <end position="904"/>
    </location>
</feature>
<feature type="region of interest" description="Disordered" evidence="6">
    <location>
        <begin position="918"/>
        <end position="939"/>
    </location>
</feature>
<dbReference type="Pfam" id="PF04082">
    <property type="entry name" value="Fungal_trans"/>
    <property type="match status" value="1"/>
</dbReference>
<feature type="compositionally biased region" description="Basic and acidic residues" evidence="6">
    <location>
        <begin position="152"/>
        <end position="166"/>
    </location>
</feature>
<evidence type="ECO:0000256" key="6">
    <source>
        <dbReference type="SAM" id="MobiDB-lite"/>
    </source>
</evidence>
<evidence type="ECO:0000259" key="7">
    <source>
        <dbReference type="PROSITE" id="PS50048"/>
    </source>
</evidence>
<organism evidence="8 9">
    <name type="scientific">Paecilomyces lecythidis</name>
    <dbReference type="NCBI Taxonomy" id="3004212"/>
    <lineage>
        <taxon>Eukaryota</taxon>
        <taxon>Fungi</taxon>
        <taxon>Dikarya</taxon>
        <taxon>Ascomycota</taxon>
        <taxon>Pezizomycotina</taxon>
        <taxon>Eurotiomycetes</taxon>
        <taxon>Eurotiomycetidae</taxon>
        <taxon>Eurotiales</taxon>
        <taxon>Thermoascaceae</taxon>
        <taxon>Paecilomyces</taxon>
    </lineage>
</organism>
<evidence type="ECO:0000313" key="8">
    <source>
        <dbReference type="EMBL" id="KAL1876733.1"/>
    </source>
</evidence>
<dbReference type="Proteomes" id="UP001583193">
    <property type="component" value="Unassembled WGS sequence"/>
</dbReference>
<gene>
    <name evidence="8" type="ORF">Plec18167_005141</name>
</gene>
<dbReference type="PANTHER" id="PTHR47783:SF1">
    <property type="entry name" value="ZN(II)2CYS6 TRANSCRIPTION FACTOR (EUROFUNG)"/>
    <property type="match status" value="1"/>
</dbReference>
<feature type="region of interest" description="Disordered" evidence="6">
    <location>
        <begin position="1"/>
        <end position="40"/>
    </location>
</feature>
<evidence type="ECO:0000256" key="1">
    <source>
        <dbReference type="ARBA" id="ARBA00022723"/>
    </source>
</evidence>
<feature type="region of interest" description="Disordered" evidence="6">
    <location>
        <begin position="313"/>
        <end position="334"/>
    </location>
</feature>
<feature type="region of interest" description="Disordered" evidence="6">
    <location>
        <begin position="71"/>
        <end position="173"/>
    </location>
</feature>
<dbReference type="PANTHER" id="PTHR47783">
    <property type="entry name" value="ZN(II)2CYS6 TRANSCRIPTION FACTOR (EUROFUNG)-RELATED"/>
    <property type="match status" value="1"/>
</dbReference>
<keyword evidence="4" id="KW-0804">Transcription</keyword>
<dbReference type="SUPFAM" id="SSF57701">
    <property type="entry name" value="Zn2/Cys6 DNA-binding domain"/>
    <property type="match status" value="1"/>
</dbReference>
<feature type="compositionally biased region" description="Polar residues" evidence="6">
    <location>
        <begin position="10"/>
        <end position="19"/>
    </location>
</feature>
<keyword evidence="1" id="KW-0479">Metal-binding</keyword>
<keyword evidence="9" id="KW-1185">Reference proteome</keyword>
<feature type="region of interest" description="Disordered" evidence="6">
    <location>
        <begin position="413"/>
        <end position="447"/>
    </location>
</feature>
<feature type="region of interest" description="Disordered" evidence="6">
    <location>
        <begin position="944"/>
        <end position="963"/>
    </location>
</feature>
<reference evidence="8 9" key="1">
    <citation type="journal article" date="2024" name="IMA Fungus">
        <title>IMA Genome - F19 : A genome assembly and annotation guide to empower mycologists, including annotated draft genome sequences of Ceratocystis pirilliformis, Diaporthe australafricana, Fusarium ophioides, Paecilomyces lecythidis, and Sporothrix stenoceras.</title>
        <authorList>
            <person name="Aylward J."/>
            <person name="Wilson A.M."/>
            <person name="Visagie C.M."/>
            <person name="Spraker J."/>
            <person name="Barnes I."/>
            <person name="Buitendag C."/>
            <person name="Ceriani C."/>
            <person name="Del Mar Angel L."/>
            <person name="du Plessis D."/>
            <person name="Fuchs T."/>
            <person name="Gasser K."/>
            <person name="Kramer D."/>
            <person name="Li W."/>
            <person name="Munsamy K."/>
            <person name="Piso A."/>
            <person name="Price J.L."/>
            <person name="Sonnekus B."/>
            <person name="Thomas C."/>
            <person name="van der Nest A."/>
            <person name="van Dijk A."/>
            <person name="van Heerden A."/>
            <person name="van Vuuren N."/>
            <person name="Yilmaz N."/>
            <person name="Duong T.A."/>
            <person name="van der Merwe N.A."/>
            <person name="Wingfield M.J."/>
            <person name="Wingfield B.D."/>
        </authorList>
    </citation>
    <scope>NUCLEOTIDE SEQUENCE [LARGE SCALE GENOMIC DNA]</scope>
    <source>
        <strain evidence="8 9">CMW 18167</strain>
    </source>
</reference>
<feature type="compositionally biased region" description="Basic and acidic residues" evidence="6">
    <location>
        <begin position="431"/>
        <end position="447"/>
    </location>
</feature>
<keyword evidence="2" id="KW-0805">Transcription regulation</keyword>